<keyword evidence="3" id="KW-1185">Reference proteome</keyword>
<evidence type="ECO:0000313" key="3">
    <source>
        <dbReference type="Proteomes" id="UP001149607"/>
    </source>
</evidence>
<evidence type="ECO:0000313" key="2">
    <source>
        <dbReference type="EMBL" id="WWY03123.1"/>
    </source>
</evidence>
<reference evidence="2" key="2">
    <citation type="submission" date="2024-02" db="EMBL/GenBank/DDBJ databases">
        <title>Neisseria leonii sp. nov.</title>
        <authorList>
            <person name="Boutroux M."/>
            <person name="Favre-Rochex S."/>
            <person name="Gorgette O."/>
            <person name="Touak G."/>
            <person name="Muhle E."/>
            <person name="Chesneau O."/>
            <person name="Clermont D."/>
            <person name="Rahi P."/>
        </authorList>
    </citation>
    <scope>NUCLEOTIDE SEQUENCE</scope>
    <source>
        <strain evidence="2">51.81</strain>
    </source>
</reference>
<dbReference type="Proteomes" id="UP001149607">
    <property type="component" value="Chromosome"/>
</dbReference>
<organism evidence="1">
    <name type="scientific">Neisseria leonii</name>
    <dbReference type="NCBI Taxonomy" id="2995413"/>
    <lineage>
        <taxon>Bacteria</taxon>
        <taxon>Pseudomonadati</taxon>
        <taxon>Pseudomonadota</taxon>
        <taxon>Betaproteobacteria</taxon>
        <taxon>Neisseriales</taxon>
        <taxon>Neisseriaceae</taxon>
        <taxon>Neisseria</taxon>
    </lineage>
</organism>
<reference evidence="1" key="1">
    <citation type="submission" date="2022-10" db="EMBL/GenBank/DDBJ databases">
        <authorList>
            <person name="Boutroux M."/>
        </authorList>
    </citation>
    <scope>NUCLEOTIDE SEQUENCE</scope>
    <source>
        <strain evidence="1">51.81</strain>
    </source>
</reference>
<dbReference type="EMBL" id="JAPQFL010000013">
    <property type="protein sequence ID" value="MDD9328788.1"/>
    <property type="molecule type" value="Genomic_DNA"/>
</dbReference>
<gene>
    <name evidence="1" type="ORF">ORY91_000057</name>
    <name evidence="2" type="ORF">V9W64_10655</name>
</gene>
<name>A0A9X4E3K0_9NEIS</name>
<protein>
    <submittedName>
        <fullName evidence="1">Uncharacterized protein</fullName>
    </submittedName>
</protein>
<dbReference type="AlphaFoldDB" id="A0A9X4E3K0"/>
<sequence>MTPERKTKYLTRWAEQSPAHALIIGRAAGKPACEVLDDVEQAADMYDELAFAYENGMESGLRGFVWHSECAAYLRHADVEYVFDEWLNEAVSDGLLFGNAPASFLITVVQQAVDTKSYGDMWEGYSYLCHRFVADRIADLLDPAQDEIED</sequence>
<dbReference type="EMBL" id="CP146598">
    <property type="protein sequence ID" value="WWY03123.1"/>
    <property type="molecule type" value="Genomic_DNA"/>
</dbReference>
<dbReference type="RefSeq" id="WP_274585832.1">
    <property type="nucleotide sequence ID" value="NZ_CP146598.1"/>
</dbReference>
<proteinExistence type="predicted"/>
<accession>A0A9X4E3K0</accession>
<evidence type="ECO:0000313" key="1">
    <source>
        <dbReference type="EMBL" id="MDD9328788.1"/>
    </source>
</evidence>